<dbReference type="Proteomes" id="UP000594905">
    <property type="component" value="Chromosome"/>
</dbReference>
<dbReference type="Pfam" id="PF17249">
    <property type="entry name" value="DUF5318"/>
    <property type="match status" value="1"/>
</dbReference>
<sequence length="149" mass="17027">MWRRCRRSASWKVVVKGEEGRQVSAKATVTVAYRNEVSYEWERAQHLRDFRAGRMSRDELCDADFLLRAAAEHHGVDMHKSCPICEHDLRLTRWVYGDSLGRRAGSARSEQEIADLVAEGLEFTVHAVEVCPACRWNHLLRAATVYALG</sequence>
<protein>
    <submittedName>
        <fullName evidence="1">DUF5318 family protein</fullName>
    </submittedName>
</protein>
<evidence type="ECO:0000313" key="1">
    <source>
        <dbReference type="EMBL" id="QPS59882.1"/>
    </source>
</evidence>
<evidence type="ECO:0000313" key="2">
    <source>
        <dbReference type="Proteomes" id="UP000594905"/>
    </source>
</evidence>
<gene>
    <name evidence="1" type="ORF">I6G51_01305</name>
</gene>
<dbReference type="InterPro" id="IPR035169">
    <property type="entry name" value="DUF5318"/>
</dbReference>
<keyword evidence="2" id="KW-1185">Reference proteome</keyword>
<organism evidence="1 2">
    <name type="scientific">Corynebacterium minutissimum</name>
    <dbReference type="NCBI Taxonomy" id="38301"/>
    <lineage>
        <taxon>Bacteria</taxon>
        <taxon>Bacillati</taxon>
        <taxon>Actinomycetota</taxon>
        <taxon>Actinomycetes</taxon>
        <taxon>Mycobacteriales</taxon>
        <taxon>Corynebacteriaceae</taxon>
        <taxon>Corynebacterium</taxon>
    </lineage>
</organism>
<accession>A0A7T2XM38</accession>
<name>A0A7T2XM38_9CORY</name>
<proteinExistence type="predicted"/>
<dbReference type="EMBL" id="CP065689">
    <property type="protein sequence ID" value="QPS59882.1"/>
    <property type="molecule type" value="Genomic_DNA"/>
</dbReference>
<reference evidence="1 2" key="1">
    <citation type="submission" date="2020-12" db="EMBL/GenBank/DDBJ databases">
        <title>FDA dAtabase for Regulatory Grade micrObial Sequences (FDA-ARGOS): Supporting development and validation of Infectious Disease Dx tests.</title>
        <authorList>
            <person name="Sproer C."/>
            <person name="Gronow S."/>
            <person name="Severitt S."/>
            <person name="Schroder I."/>
            <person name="Tallon L."/>
            <person name="Sadzewicz L."/>
            <person name="Zhao X."/>
            <person name="Boylan J."/>
            <person name="Ott S."/>
            <person name="Bowen H."/>
            <person name="Vavikolanu K."/>
            <person name="Mehta A."/>
            <person name="Aluvathingal J."/>
            <person name="Nadendla S."/>
            <person name="Lowell S."/>
            <person name="Myers T."/>
            <person name="Yan Y."/>
            <person name="Sichtig H."/>
        </authorList>
    </citation>
    <scope>NUCLEOTIDE SEQUENCE [LARGE SCALE GENOMIC DNA]</scope>
    <source>
        <strain evidence="1 2">FDAARGOS_894</strain>
    </source>
</reference>